<accession>D5SUC9</accession>
<dbReference type="AlphaFoldDB" id="D5SUC9"/>
<dbReference type="EMBL" id="CP001744">
    <property type="protein sequence ID" value="ADG69182.1"/>
    <property type="molecule type" value="Genomic_DNA"/>
</dbReference>
<protein>
    <submittedName>
        <fullName evidence="1">Uncharacterized protein</fullName>
    </submittedName>
</protein>
<reference evidence="1 2" key="1">
    <citation type="journal article" date="2010" name="Stand. Genomic Sci.">
        <title>Complete genome sequence of Planctomyces limnophilus type strain (Mu 290).</title>
        <authorList>
            <person name="Labutti K."/>
            <person name="Sikorski J."/>
            <person name="Schneider S."/>
            <person name="Nolan M."/>
            <person name="Lucas S."/>
            <person name="Glavina Del Rio T."/>
            <person name="Tice H."/>
            <person name="Cheng J.F."/>
            <person name="Goodwin L."/>
            <person name="Pitluck S."/>
            <person name="Liolios K."/>
            <person name="Ivanova N."/>
            <person name="Mavromatis K."/>
            <person name="Mikhailova N."/>
            <person name="Pati A."/>
            <person name="Chen A."/>
            <person name="Palaniappan K."/>
            <person name="Land M."/>
            <person name="Hauser L."/>
            <person name="Chang Y.J."/>
            <person name="Jeffries C.D."/>
            <person name="Tindall B.J."/>
            <person name="Rohde M."/>
            <person name="Goker M."/>
            <person name="Woyke T."/>
            <person name="Bristow J."/>
            <person name="Eisen J.A."/>
            <person name="Markowitz V."/>
            <person name="Hugenholtz P."/>
            <person name="Kyrpides N.C."/>
            <person name="Klenk H.P."/>
            <person name="Lapidus A."/>
        </authorList>
    </citation>
    <scope>NUCLEOTIDE SEQUENCE [LARGE SCALE GENOMIC DNA]</scope>
    <source>
        <strain evidence="2">ATCC 43296 / DSM 3776 / IFAM 1008 / 290</strain>
    </source>
</reference>
<proteinExistence type="predicted"/>
<name>D5SUC9_PLAL2</name>
<dbReference type="Proteomes" id="UP000002220">
    <property type="component" value="Chromosome"/>
</dbReference>
<organism evidence="1 2">
    <name type="scientific">Planctopirus limnophila (strain ATCC 43296 / DSM 3776 / IFAM 1008 / Mu 290)</name>
    <name type="common">Planctomyces limnophilus</name>
    <dbReference type="NCBI Taxonomy" id="521674"/>
    <lineage>
        <taxon>Bacteria</taxon>
        <taxon>Pseudomonadati</taxon>
        <taxon>Planctomycetota</taxon>
        <taxon>Planctomycetia</taxon>
        <taxon>Planctomycetales</taxon>
        <taxon>Planctomycetaceae</taxon>
        <taxon>Planctopirus</taxon>
    </lineage>
</organism>
<evidence type="ECO:0000313" key="1">
    <source>
        <dbReference type="EMBL" id="ADG69182.1"/>
    </source>
</evidence>
<gene>
    <name evidence="1" type="ordered locus">Plim_3369</name>
</gene>
<sequence length="70" mass="7580">MVLIFQGLQSRANQDKVDSGGRASAMRVLLLCDNTALDDWRQSHHPAVTKSPEAMDCLSSLVEVYGASMG</sequence>
<evidence type="ECO:0000313" key="2">
    <source>
        <dbReference type="Proteomes" id="UP000002220"/>
    </source>
</evidence>
<dbReference type="KEGG" id="plm:Plim_3369"/>
<keyword evidence="2" id="KW-1185">Reference proteome</keyword>
<dbReference type="HOGENOM" id="CLU_2754405_0_0_0"/>